<evidence type="ECO:0000313" key="2">
    <source>
        <dbReference type="EMBL" id="MDQ0291255.1"/>
    </source>
</evidence>
<dbReference type="InterPro" id="IPR017896">
    <property type="entry name" value="4Fe4S_Fe-S-bd"/>
</dbReference>
<proteinExistence type="predicted"/>
<keyword evidence="3" id="KW-1185">Reference proteome</keyword>
<evidence type="ECO:0000259" key="1">
    <source>
        <dbReference type="PROSITE" id="PS51379"/>
    </source>
</evidence>
<evidence type="ECO:0000313" key="3">
    <source>
        <dbReference type="Proteomes" id="UP001238163"/>
    </source>
</evidence>
<dbReference type="AlphaFoldDB" id="A0AAE3VIZ0"/>
<dbReference type="EMBL" id="JAUSVL010000001">
    <property type="protein sequence ID" value="MDQ0291255.1"/>
    <property type="molecule type" value="Genomic_DNA"/>
</dbReference>
<name>A0AAE3VIZ0_9BACT</name>
<reference evidence="2" key="1">
    <citation type="submission" date="2023-07" db="EMBL/GenBank/DDBJ databases">
        <title>Genomic Encyclopedia of Type Strains, Phase IV (KMG-IV): sequencing the most valuable type-strain genomes for metagenomic binning, comparative biology and taxonomic classification.</title>
        <authorList>
            <person name="Goeker M."/>
        </authorList>
    </citation>
    <scope>NUCLEOTIDE SEQUENCE</scope>
    <source>
        <strain evidence="2">DSM 24202</strain>
    </source>
</reference>
<dbReference type="PANTHER" id="PTHR42827">
    <property type="entry name" value="IRON-SULFUR CLUSTER-BINDING PROTEIN-RELATED"/>
    <property type="match status" value="1"/>
</dbReference>
<protein>
    <submittedName>
        <fullName evidence="2">Ferredoxin</fullName>
    </submittedName>
</protein>
<comment type="caution">
    <text evidence="2">The sequence shown here is derived from an EMBL/GenBank/DDBJ whole genome shotgun (WGS) entry which is preliminary data.</text>
</comment>
<dbReference type="PANTHER" id="PTHR42827:SF1">
    <property type="entry name" value="IRON-SULFUR CLUSTER-BINDING PROTEIN"/>
    <property type="match status" value="1"/>
</dbReference>
<accession>A0AAE3VIZ0</accession>
<dbReference type="Proteomes" id="UP001238163">
    <property type="component" value="Unassembled WGS sequence"/>
</dbReference>
<feature type="domain" description="4Fe-4S ferredoxin-type" evidence="1">
    <location>
        <begin position="187"/>
        <end position="217"/>
    </location>
</feature>
<dbReference type="PROSITE" id="PS51379">
    <property type="entry name" value="4FE4S_FER_2"/>
    <property type="match status" value="1"/>
</dbReference>
<dbReference type="RefSeq" id="WP_307263779.1">
    <property type="nucleotide sequence ID" value="NZ_JAUSVL010000001.1"/>
</dbReference>
<gene>
    <name evidence="2" type="ORF">J3R75_003362</name>
</gene>
<sequence>MLSAKLLKQCALEAGADIVAVGPTSRYEGCPKQMDIRYALPGCKSVIALGFRHFRGVFRGTEEGTFFTNYSGVGYASINCIRQPLALRDICRWIEDQGYDTMPIPNHLGWTNNDMAGQRPGAVDTPNPNFSRPVQAGYPYPNVAHHMRLGAVIAGLGEIGWSKMFLSKEFGPRQRLALLLTDAEFEYDPVVKPGTICDRCKQCARACTGHAMPVDSKDCVRVEIDGQVIEWANIDYSKCSRYFCGASPQHNPFAVTEEDQKGFADVVGRAQQYKLPSQYWYARALEGSSGCIRACMMHLEQTGRITNRFKEPFRKKPAWRLADPE</sequence>
<organism evidence="2 3">
    <name type="scientific">Oligosphaera ethanolica</name>
    <dbReference type="NCBI Taxonomy" id="760260"/>
    <lineage>
        <taxon>Bacteria</taxon>
        <taxon>Pseudomonadati</taxon>
        <taxon>Lentisphaerota</taxon>
        <taxon>Oligosphaeria</taxon>
        <taxon>Oligosphaerales</taxon>
        <taxon>Oligosphaeraceae</taxon>
        <taxon>Oligosphaera</taxon>
    </lineage>
</organism>